<evidence type="ECO:0000256" key="5">
    <source>
        <dbReference type="ARBA" id="ARBA00022801"/>
    </source>
</evidence>
<evidence type="ECO:0000256" key="6">
    <source>
        <dbReference type="ARBA" id="ARBA00022842"/>
    </source>
</evidence>
<gene>
    <name evidence="14" type="ORF">UX05_C0005G0031</name>
</gene>
<dbReference type="GO" id="GO:0000166">
    <property type="term" value="F:nucleotide binding"/>
    <property type="evidence" value="ECO:0007669"/>
    <property type="project" value="UniProtKB-KW"/>
</dbReference>
<evidence type="ECO:0000256" key="9">
    <source>
        <dbReference type="ARBA" id="ARBA00038901"/>
    </source>
</evidence>
<evidence type="ECO:0000259" key="13">
    <source>
        <dbReference type="Pfam" id="PF01931"/>
    </source>
</evidence>
<keyword evidence="4" id="KW-0547">Nucleotide-binding</keyword>
<proteinExistence type="predicted"/>
<feature type="region of interest" description="Disordered" evidence="12">
    <location>
        <begin position="46"/>
        <end position="66"/>
    </location>
</feature>
<comment type="cofactor">
    <cofactor evidence="1">
        <name>Mn(2+)</name>
        <dbReference type="ChEBI" id="CHEBI:29035"/>
    </cofactor>
</comment>
<dbReference type="GO" id="GO:0009117">
    <property type="term" value="P:nucleotide metabolic process"/>
    <property type="evidence" value="ECO:0007669"/>
    <property type="project" value="UniProtKB-KW"/>
</dbReference>
<evidence type="ECO:0000256" key="11">
    <source>
        <dbReference type="ARBA" id="ARBA00048781"/>
    </source>
</evidence>
<comment type="catalytic activity">
    <reaction evidence="11">
        <text>XTP + H2O = XDP + phosphate + H(+)</text>
        <dbReference type="Rhea" id="RHEA:28406"/>
        <dbReference type="ChEBI" id="CHEBI:15377"/>
        <dbReference type="ChEBI" id="CHEBI:15378"/>
        <dbReference type="ChEBI" id="CHEBI:43474"/>
        <dbReference type="ChEBI" id="CHEBI:59884"/>
        <dbReference type="ChEBI" id="CHEBI:61314"/>
        <dbReference type="EC" id="3.6.1.73"/>
    </reaction>
</comment>
<keyword evidence="3" id="KW-0479">Metal-binding</keyword>
<evidence type="ECO:0000256" key="3">
    <source>
        <dbReference type="ARBA" id="ARBA00022723"/>
    </source>
</evidence>
<keyword evidence="7" id="KW-0546">Nucleotide metabolism</keyword>
<evidence type="ECO:0000313" key="14">
    <source>
        <dbReference type="EMBL" id="KKU02954.1"/>
    </source>
</evidence>
<dbReference type="Pfam" id="PF01931">
    <property type="entry name" value="NTPase_I-T"/>
    <property type="match status" value="1"/>
</dbReference>
<dbReference type="GO" id="GO:0006772">
    <property type="term" value="P:thiamine metabolic process"/>
    <property type="evidence" value="ECO:0007669"/>
    <property type="project" value="TreeGrafter"/>
</dbReference>
<comment type="catalytic activity">
    <reaction evidence="10">
        <text>ITP + H2O = IDP + phosphate + H(+)</text>
        <dbReference type="Rhea" id="RHEA:28330"/>
        <dbReference type="ChEBI" id="CHEBI:15377"/>
        <dbReference type="ChEBI" id="CHEBI:15378"/>
        <dbReference type="ChEBI" id="CHEBI:43474"/>
        <dbReference type="ChEBI" id="CHEBI:58280"/>
        <dbReference type="ChEBI" id="CHEBI:61402"/>
        <dbReference type="EC" id="3.6.1.73"/>
    </reaction>
</comment>
<reference evidence="14 15" key="1">
    <citation type="journal article" date="2015" name="Nature">
        <title>rRNA introns, odd ribosomes, and small enigmatic genomes across a large radiation of phyla.</title>
        <authorList>
            <person name="Brown C.T."/>
            <person name="Hug L.A."/>
            <person name="Thomas B.C."/>
            <person name="Sharon I."/>
            <person name="Castelle C.J."/>
            <person name="Singh A."/>
            <person name="Wilkins M.J."/>
            <person name="Williams K.H."/>
            <person name="Banfield J.F."/>
        </authorList>
    </citation>
    <scope>NUCLEOTIDE SEQUENCE [LARGE SCALE GENOMIC DNA]</scope>
</reference>
<evidence type="ECO:0000256" key="12">
    <source>
        <dbReference type="SAM" id="MobiDB-lite"/>
    </source>
</evidence>
<dbReference type="Gene3D" id="3.90.950.10">
    <property type="match status" value="1"/>
</dbReference>
<feature type="domain" description="Non-canonical purine NTP phosphatase/PRRC1" evidence="13">
    <location>
        <begin position="10"/>
        <end position="171"/>
    </location>
</feature>
<dbReference type="EC" id="3.6.1.73" evidence="9"/>
<organism evidence="14 15">
    <name type="scientific">Candidatus Amesbacteria bacterium GW2011_GWC2_45_19</name>
    <dbReference type="NCBI Taxonomy" id="1618366"/>
    <lineage>
        <taxon>Bacteria</taxon>
        <taxon>Candidatus Amesiibacteriota</taxon>
    </lineage>
</organism>
<dbReference type="PANTHER" id="PTHR34699">
    <property type="match status" value="1"/>
</dbReference>
<protein>
    <recommendedName>
        <fullName evidence="9">inosine/xanthosine triphosphatase</fullName>
        <ecNumber evidence="9">3.6.1.73</ecNumber>
    </recommendedName>
</protein>
<sequence>MANKIEIIVASTNPIKMEATKVGFEKMFPSSQFEVKGISIKSGVRGQPLTSAETRNGARNRATNARKANPQADYWVGLEGGVEEDDQMFNQNHHLHLLRSVVWCAILKSGENVFGEGQPGSYALPGEICRLILEKGMELGEADGSVGILTHGVLNRDQYYSIAVELALIRYINPDLYSTFL</sequence>
<dbReference type="GO" id="GO:0103023">
    <property type="term" value="F:ITPase activity"/>
    <property type="evidence" value="ECO:0007669"/>
    <property type="project" value="UniProtKB-EC"/>
</dbReference>
<evidence type="ECO:0000256" key="7">
    <source>
        <dbReference type="ARBA" id="ARBA00023080"/>
    </source>
</evidence>
<dbReference type="EMBL" id="LCKS01000005">
    <property type="protein sequence ID" value="KKU02954.1"/>
    <property type="molecule type" value="Genomic_DNA"/>
</dbReference>
<dbReference type="PATRIC" id="fig|1618366.3.peg.513"/>
<evidence type="ECO:0000256" key="8">
    <source>
        <dbReference type="ARBA" id="ARBA00023211"/>
    </source>
</evidence>
<keyword evidence="6" id="KW-0460">Magnesium</keyword>
<dbReference type="SUPFAM" id="SSF52972">
    <property type="entry name" value="ITPase-like"/>
    <property type="match status" value="1"/>
</dbReference>
<comment type="caution">
    <text evidence="14">The sequence shown here is derived from an EMBL/GenBank/DDBJ whole genome shotgun (WGS) entry which is preliminary data.</text>
</comment>
<evidence type="ECO:0000256" key="10">
    <source>
        <dbReference type="ARBA" id="ARBA00048174"/>
    </source>
</evidence>
<keyword evidence="5" id="KW-0378">Hydrolase</keyword>
<dbReference type="GO" id="GO:0046872">
    <property type="term" value="F:metal ion binding"/>
    <property type="evidence" value="ECO:0007669"/>
    <property type="project" value="UniProtKB-KW"/>
</dbReference>
<dbReference type="AlphaFoldDB" id="A0A0G1M401"/>
<feature type="compositionally biased region" description="Low complexity" evidence="12">
    <location>
        <begin position="55"/>
        <end position="66"/>
    </location>
</feature>
<name>A0A0G1M401_9BACT</name>
<dbReference type="InterPro" id="IPR026533">
    <property type="entry name" value="NTPase/PRRC1"/>
</dbReference>
<evidence type="ECO:0000256" key="2">
    <source>
        <dbReference type="ARBA" id="ARBA00001946"/>
    </source>
</evidence>
<evidence type="ECO:0000256" key="1">
    <source>
        <dbReference type="ARBA" id="ARBA00001936"/>
    </source>
</evidence>
<accession>A0A0G1M401</accession>
<evidence type="ECO:0000256" key="4">
    <source>
        <dbReference type="ARBA" id="ARBA00022741"/>
    </source>
</evidence>
<dbReference type="InterPro" id="IPR029001">
    <property type="entry name" value="ITPase-like_fam"/>
</dbReference>
<dbReference type="InterPro" id="IPR050299">
    <property type="entry name" value="YjjX_NTPase"/>
</dbReference>
<dbReference type="Proteomes" id="UP000034264">
    <property type="component" value="Unassembled WGS sequence"/>
</dbReference>
<keyword evidence="8" id="KW-0464">Manganese</keyword>
<comment type="cofactor">
    <cofactor evidence="2">
        <name>Mg(2+)</name>
        <dbReference type="ChEBI" id="CHEBI:18420"/>
    </cofactor>
</comment>
<dbReference type="PANTHER" id="PTHR34699:SF2">
    <property type="entry name" value="NON-CANONICAL PURINE NTP PHOSPHATASE_PRRC1 DOMAIN-CONTAINING PROTEIN"/>
    <property type="match status" value="1"/>
</dbReference>
<evidence type="ECO:0000313" key="15">
    <source>
        <dbReference type="Proteomes" id="UP000034264"/>
    </source>
</evidence>